<evidence type="ECO:0000313" key="4">
    <source>
        <dbReference type="RefSeq" id="XP_024885768.1"/>
    </source>
</evidence>
<feature type="compositionally biased region" description="Basic and acidic residues" evidence="1">
    <location>
        <begin position="250"/>
        <end position="263"/>
    </location>
</feature>
<dbReference type="Gene3D" id="3.40.50.300">
    <property type="entry name" value="P-loop containing nucleotide triphosphate hydrolases"/>
    <property type="match status" value="1"/>
</dbReference>
<evidence type="ECO:0000259" key="2">
    <source>
        <dbReference type="PROSITE" id="PS50837"/>
    </source>
</evidence>
<dbReference type="SUPFAM" id="SSF52540">
    <property type="entry name" value="P-loop containing nucleoside triphosphate hydrolases"/>
    <property type="match status" value="1"/>
</dbReference>
<dbReference type="PANTHER" id="PTHR46844">
    <property type="entry name" value="SLR5058 PROTEIN"/>
    <property type="match status" value="1"/>
</dbReference>
<dbReference type="PROSITE" id="PS50837">
    <property type="entry name" value="NACHT"/>
    <property type="match status" value="1"/>
</dbReference>
<dbReference type="RefSeq" id="XP_024885768.1">
    <property type="nucleotide sequence ID" value="XM_025030000.1"/>
</dbReference>
<dbReference type="InterPro" id="IPR007111">
    <property type="entry name" value="NACHT_NTPase"/>
</dbReference>
<keyword evidence="3" id="KW-1185">Reference proteome</keyword>
<dbReference type="PANTHER" id="PTHR46844:SF1">
    <property type="entry name" value="SLR5058 PROTEIN"/>
    <property type="match status" value="1"/>
</dbReference>
<feature type="compositionally biased region" description="Polar residues" evidence="1">
    <location>
        <begin position="469"/>
        <end position="481"/>
    </location>
</feature>
<gene>
    <name evidence="4" type="primary">LOC112463553</name>
</gene>
<feature type="compositionally biased region" description="Basic and acidic residues" evidence="1">
    <location>
        <begin position="363"/>
        <end position="373"/>
    </location>
</feature>
<feature type="compositionally biased region" description="Basic and acidic residues" evidence="1">
    <location>
        <begin position="69"/>
        <end position="89"/>
    </location>
</feature>
<feature type="region of interest" description="Disordered" evidence="1">
    <location>
        <begin position="915"/>
        <end position="941"/>
    </location>
</feature>
<feature type="region of interest" description="Disordered" evidence="1">
    <location>
        <begin position="68"/>
        <end position="166"/>
    </location>
</feature>
<feature type="region of interest" description="Disordered" evidence="1">
    <location>
        <begin position="523"/>
        <end position="579"/>
    </location>
</feature>
<dbReference type="Pfam" id="PF05729">
    <property type="entry name" value="NACHT"/>
    <property type="match status" value="1"/>
</dbReference>
<feature type="compositionally biased region" description="Basic and acidic residues" evidence="1">
    <location>
        <begin position="924"/>
        <end position="941"/>
    </location>
</feature>
<feature type="region of interest" description="Disordered" evidence="1">
    <location>
        <begin position="861"/>
        <end position="887"/>
    </location>
</feature>
<evidence type="ECO:0000313" key="3">
    <source>
        <dbReference type="Proteomes" id="UP000504618"/>
    </source>
</evidence>
<accession>A0A6J1QV68</accession>
<feature type="compositionally biased region" description="Basic residues" evidence="1">
    <location>
        <begin position="123"/>
        <end position="132"/>
    </location>
</feature>
<name>A0A6J1QV68_9HYME</name>
<dbReference type="GeneID" id="112463553"/>
<feature type="region of interest" description="Disordered" evidence="1">
    <location>
        <begin position="1890"/>
        <end position="1924"/>
    </location>
</feature>
<feature type="region of interest" description="Disordered" evidence="1">
    <location>
        <begin position="460"/>
        <end position="507"/>
    </location>
</feature>
<sequence length="1957" mass="215639">MNDEIISKSNVGSNIPFADEDAINVDGGVSRLVTSWITSKRLTNAEEDTCSRNVQNFTTFRASGLPAIARRDLPTSDDGKMLNHRRESSQQRYARQSSAPRTDQSEEIEGISSRFENAVIKYQKPKPRPKRQISRERQQQQQQSNCSSSDESVARNKSKSTSSIDTQSVNNILDEYEDLDYRRSSDLSDVGNISVTNFEAIMMDQQKRQQVKSKQIKSLSGAKIQPKSIPTREKIQPVLKVNQQTQVRQRSRDRQRDSNKGHQQDTCCVSPPVTMDEIESGRSKMPEILLRKGEVQKRVDEWLNQAHSQNFPVTPREKPLTRSNSSAEQKSQRRYRGQDSRSRSSIDEARDRLNGGTSSSYDDLTRVNRRLERSRPEKVNVGVNTSRGTYKEYLAVRSKQQDYGFNAQLCAASLRSGDSNPASRIPQRGLLGSSFKSRRVEADLEEKTTAASRIMNLSKAMSESDHGRTTVNSNSKMNEVSTGTTTTTTTSIISCRRPSLKRSGNSADENCAAATAAHSLVKEEMDPTCEPGPSKGLSLPGGTLSDQGEPISPNKDGESRRPSATASGPTLRPAAADKTVETACKSTEVSTRCAANYSRGSSSRIASSAESDRVVAIESPRRRLQFCSDIRREFRSIDQSRQEQPIYGSAVSARVRALQGQVESRTPRSRCHQVAGASMEVRRPAALPRKDLGVSPSRDAGSQDRTRMSIGIPSSSFKPNNRAYTAISDSQQQPNEQNATRSKIAVCENVPSVRVMRYASPDHVEKIYERSLQPQVIHTDNLESILRPSLQASPYGEKVGVSKLDRESTVKETSSTFEDETFDKIGKSRHEHLETIEEDDRKSEGSVCRYPEIGLKQCLKVQKSLPNGRSKESADKRDKRKDNPIYVQWNQQQPVVLNEPAKTFATFQSASSCQSNVKSSIRSRSPEIKESRGHEEIRQDPDESTTILQDLVGYEDASREDQNQLTIHSRENSNLSTATIPVDELESQAGSRLKTEIEDPSRNKLQFGEKLQDRVVEENAVKNADERGAVVNEILVKNLQFEQDLPENPVEQTRSDHVIQQVNFHNILCDDYENEKLKNKKMYMTKEEMEHRRLIDMLKRGNFETLKTELERSYTLSTPGGSSPVCCPPCSPPPAPAAYISSARASSRRLGAGSGLGGPTSPERDPLGRLLRFLKTFYRELGTRDLPHLPPWASPLPLGPLCPAHFQPHLQLVHKSEQEHRLENIKPDQIFAPVRLSDGTVSEAPRRVAVEGGPGSGRTTLCLRLLHQWASQSDGPALAFIVPLRELRGSPVLNYLARELFPRTSALGDAVAQVWRTLHLMEDRVLFVLDGYDECVGGRASLGDAADLLEGRLFPDARILVTCSPNNSTTLAPLVQRRIHLAGLEWPHVERLCMAYFIHNDIAEKACEFLEALNVQPQSVRQLGQHPLGWIMLCCLYQDSGSLPTETSALVQAAVKCIVKRSLDPPIPYNEEIPGHCRKRLEDFGKVSLAALRESRCCYTEAELRARGGGIEVTRLGFLTRGLTFGQRRKPDLYTPIHVAVAEFLAAYYLTSVAQYANILRRELEGLPSGIIGHLAGLLGPKTHLILNQLCPLEVPPRAVFSLLKAAGASDGNISAVCRLVGAGPGFGPAPNERPPAPLVHTSPLELEGWARILESPACTLEALEVVFQVERGSDPRYLDDFFDALAGNESVKLVRITSLLGQEFPADEAQRLAGHLKSVLGKKKLNDFELVITCLEEAAHDRLECVVNALCRGLSHASGNLSRLVLDMNLSGEQVSRVCEALRDCIQVQALHLPHLGCGCEGLASVAELLKERPLLALNLAGSWGAKNEDPSSSGISMGSGSGSGSGSSGCASSTLGTLPLNRCYSSLPRGALTAYGSLTRPATLPRLPLGLGLGPAPNTGNGPLPQNDRDRDSNGSSKRNSDSVLCHRLPLLHPLPTCDVTSHQGTGFHEIFNAI</sequence>
<proteinExistence type="predicted"/>
<dbReference type="Proteomes" id="UP000504618">
    <property type="component" value="Unplaced"/>
</dbReference>
<feature type="compositionally biased region" description="Basic and acidic residues" evidence="1">
    <location>
        <begin position="869"/>
        <end position="883"/>
    </location>
</feature>
<feature type="compositionally biased region" description="Low complexity" evidence="1">
    <location>
        <begin position="1890"/>
        <end position="1907"/>
    </location>
</feature>
<feature type="region of interest" description="Disordered" evidence="1">
    <location>
        <begin position="306"/>
        <end position="373"/>
    </location>
</feature>
<feature type="non-terminal residue" evidence="4">
    <location>
        <position position="1957"/>
    </location>
</feature>
<feature type="compositionally biased region" description="Polar residues" evidence="1">
    <location>
        <begin position="712"/>
        <end position="722"/>
    </location>
</feature>
<feature type="region of interest" description="Disordered" evidence="1">
    <location>
        <begin position="209"/>
        <end position="287"/>
    </location>
</feature>
<feature type="compositionally biased region" description="Basic and acidic residues" evidence="1">
    <location>
        <begin position="336"/>
        <end position="353"/>
    </location>
</feature>
<feature type="compositionally biased region" description="Low complexity" evidence="1">
    <location>
        <begin position="531"/>
        <end position="545"/>
    </location>
</feature>
<dbReference type="InterPro" id="IPR027417">
    <property type="entry name" value="P-loop_NTPase"/>
</dbReference>
<protein>
    <submittedName>
        <fullName evidence="4">Uncharacterized protein LOC112463553</fullName>
    </submittedName>
</protein>
<feature type="compositionally biased region" description="Low complexity" evidence="1">
    <location>
        <begin position="139"/>
        <end position="149"/>
    </location>
</feature>
<reference evidence="4" key="1">
    <citation type="submission" date="2025-08" db="UniProtKB">
        <authorList>
            <consortium name="RefSeq"/>
        </authorList>
    </citation>
    <scope>IDENTIFICATION</scope>
    <source>
        <tissue evidence="4">Whole body</tissue>
    </source>
</reference>
<feature type="domain" description="NACHT" evidence="2">
    <location>
        <begin position="1246"/>
        <end position="1366"/>
    </location>
</feature>
<organism evidence="3 4">
    <name type="scientific">Temnothorax curvispinosus</name>
    <dbReference type="NCBI Taxonomy" id="300111"/>
    <lineage>
        <taxon>Eukaryota</taxon>
        <taxon>Metazoa</taxon>
        <taxon>Ecdysozoa</taxon>
        <taxon>Arthropoda</taxon>
        <taxon>Hexapoda</taxon>
        <taxon>Insecta</taxon>
        <taxon>Pterygota</taxon>
        <taxon>Neoptera</taxon>
        <taxon>Endopterygota</taxon>
        <taxon>Hymenoptera</taxon>
        <taxon>Apocrita</taxon>
        <taxon>Aculeata</taxon>
        <taxon>Formicoidea</taxon>
        <taxon>Formicidae</taxon>
        <taxon>Myrmicinae</taxon>
        <taxon>Temnothorax</taxon>
    </lineage>
</organism>
<evidence type="ECO:0000256" key="1">
    <source>
        <dbReference type="SAM" id="MobiDB-lite"/>
    </source>
</evidence>
<dbReference type="OrthoDB" id="120976at2759"/>
<feature type="region of interest" description="Disordered" evidence="1">
    <location>
        <begin position="685"/>
        <end position="722"/>
    </location>
</feature>